<protein>
    <submittedName>
        <fullName evidence="2">Uncharacterized protein</fullName>
    </submittedName>
</protein>
<dbReference type="STRING" id="267748.MMOB2670"/>
<feature type="transmembrane region" description="Helical" evidence="1">
    <location>
        <begin position="38"/>
        <end position="57"/>
    </location>
</feature>
<dbReference type="HOGENOM" id="CLU_1193787_0_0_14"/>
<dbReference type="KEGG" id="mmo:MMOB2670"/>
<dbReference type="Proteomes" id="UP000009072">
    <property type="component" value="Chromosome"/>
</dbReference>
<feature type="transmembrane region" description="Helical" evidence="1">
    <location>
        <begin position="12"/>
        <end position="32"/>
    </location>
</feature>
<sequence>MSGTNFWNNSRIVYNITLSGIFFALVLIFQSFFSLFSIFGFLNINFTIVFIIILALVSNFKYALILLILRFIIGPAINSGYSEIGILGHFILLVSDVFFILFFTFAYYVLLTWKQIKLNKYIILIISSITATIFNAFWMVFLNGLIFTPLFFALLGQNSANFLFYMQPQIWNSLKGLFFNINTYWGGIFTLYTAFNLINFSLVSILFSSITIALFKAKIIENFDLKTFYFQKNFKKLKMNK</sequence>
<accession>Q6KI23</accession>
<name>Q6KI23_MYCM1</name>
<dbReference type="Gene3D" id="1.10.1760.20">
    <property type="match status" value="1"/>
</dbReference>
<keyword evidence="3" id="KW-1185">Reference proteome</keyword>
<evidence type="ECO:0000256" key="1">
    <source>
        <dbReference type="SAM" id="Phobius"/>
    </source>
</evidence>
<dbReference type="AlphaFoldDB" id="Q6KI23"/>
<dbReference type="RefSeq" id="WP_011264787.1">
    <property type="nucleotide sequence ID" value="NC_006908.1"/>
</dbReference>
<gene>
    <name evidence="2" type="ordered locus">MMOB2670</name>
</gene>
<keyword evidence="1" id="KW-1133">Transmembrane helix</keyword>
<evidence type="ECO:0000313" key="3">
    <source>
        <dbReference type="Proteomes" id="UP000009072"/>
    </source>
</evidence>
<evidence type="ECO:0000313" key="2">
    <source>
        <dbReference type="EMBL" id="AAT27753.1"/>
    </source>
</evidence>
<reference evidence="2 3" key="1">
    <citation type="journal article" date="2004" name="Genome Res.">
        <title>The complete genome and proteome of Mycoplasma mobile.</title>
        <authorList>
            <person name="Jaffe J.D."/>
            <person name="Stange-Thomann N."/>
            <person name="Smith C."/>
            <person name="DeCaprio D."/>
            <person name="Fisher S."/>
            <person name="Butler J."/>
            <person name="Calvo S."/>
            <person name="Elkins T."/>
            <person name="FitzGerald M.G."/>
            <person name="Hafez N."/>
            <person name="Kodira C.D."/>
            <person name="Major J."/>
            <person name="Wang S."/>
            <person name="Wilkinson J."/>
            <person name="Nicol R."/>
            <person name="Nusbaum C."/>
            <person name="Birren B."/>
            <person name="Berg H.C."/>
            <person name="Church G.M."/>
        </authorList>
    </citation>
    <scope>NUCLEOTIDE SEQUENCE [LARGE SCALE GENOMIC DNA]</scope>
    <source>
        <strain evidence="3">ATCC 43663 / 163K / NCTC 11711</strain>
    </source>
</reference>
<dbReference type="eggNOG" id="ENOG5030MSM">
    <property type="taxonomic scope" value="Bacteria"/>
</dbReference>
<feature type="transmembrane region" description="Helical" evidence="1">
    <location>
        <begin position="87"/>
        <end position="109"/>
    </location>
</feature>
<dbReference type="NCBIfam" id="NF046054">
    <property type="entry name" value="memb_MPN527"/>
    <property type="match status" value="1"/>
</dbReference>
<feature type="transmembrane region" description="Helical" evidence="1">
    <location>
        <begin position="64"/>
        <end position="81"/>
    </location>
</feature>
<keyword evidence="1" id="KW-0812">Transmembrane</keyword>
<organism evidence="2 3">
    <name type="scientific">Mycoplasma mobile (strain ATCC 43663 / 163K / NCTC 11711)</name>
    <name type="common">Mesomycoplasma mobile</name>
    <dbReference type="NCBI Taxonomy" id="267748"/>
    <lineage>
        <taxon>Bacteria</taxon>
        <taxon>Bacillati</taxon>
        <taxon>Mycoplasmatota</taxon>
        <taxon>Mycoplasmoidales</taxon>
        <taxon>Metamycoplasmataceae</taxon>
        <taxon>Mesomycoplasma</taxon>
    </lineage>
</organism>
<proteinExistence type="predicted"/>
<keyword evidence="1" id="KW-0472">Membrane</keyword>
<dbReference type="EMBL" id="AE017308">
    <property type="protein sequence ID" value="AAT27753.1"/>
    <property type="molecule type" value="Genomic_DNA"/>
</dbReference>
<dbReference type="OrthoDB" id="401040at2"/>